<evidence type="ECO:0000313" key="1">
    <source>
        <dbReference type="EMBL" id="KAJ8867191.1"/>
    </source>
</evidence>
<dbReference type="EMBL" id="JARBHB010000015">
    <property type="protein sequence ID" value="KAJ8867191.1"/>
    <property type="molecule type" value="Genomic_DNA"/>
</dbReference>
<accession>A0ABQ9G6W2</accession>
<organism evidence="1 2">
    <name type="scientific">Dryococelus australis</name>
    <dbReference type="NCBI Taxonomy" id="614101"/>
    <lineage>
        <taxon>Eukaryota</taxon>
        <taxon>Metazoa</taxon>
        <taxon>Ecdysozoa</taxon>
        <taxon>Arthropoda</taxon>
        <taxon>Hexapoda</taxon>
        <taxon>Insecta</taxon>
        <taxon>Pterygota</taxon>
        <taxon>Neoptera</taxon>
        <taxon>Polyneoptera</taxon>
        <taxon>Phasmatodea</taxon>
        <taxon>Verophasmatodea</taxon>
        <taxon>Anareolatae</taxon>
        <taxon>Phasmatidae</taxon>
        <taxon>Eurycanthinae</taxon>
        <taxon>Dryococelus</taxon>
    </lineage>
</organism>
<dbReference type="Proteomes" id="UP001159363">
    <property type="component" value="Chromosome 14"/>
</dbReference>
<sequence length="228" mass="25945">MASQEKLLSKAAMYRNSTSGGLYRECSQMRPEKRHHRTRIGGHTDKQEVRNMKNFTNKLDEQRKQKQTNTMAGGVVSMYDTTMTKETKYSEPSRTTGATFREKHRRNRTHHCFVLDSPPRPSGWDPSWLLLSPTAPLADSMVPSHFSPTPRARLRNVFLLVPAVHQGRSFPPIRVNWVSMEQHWNARGMGDPRENPPTIIIVRNEFHMRKSGSHSAGDGTQLAKVGGE</sequence>
<comment type="caution">
    <text evidence="1">The sequence shown here is derived from an EMBL/GenBank/DDBJ whole genome shotgun (WGS) entry which is preliminary data.</text>
</comment>
<evidence type="ECO:0000313" key="2">
    <source>
        <dbReference type="Proteomes" id="UP001159363"/>
    </source>
</evidence>
<proteinExistence type="predicted"/>
<name>A0ABQ9G6W2_9NEOP</name>
<gene>
    <name evidence="1" type="ORF">PR048_030986</name>
</gene>
<keyword evidence="2" id="KW-1185">Reference proteome</keyword>
<protein>
    <submittedName>
        <fullName evidence="1">Uncharacterized protein</fullName>
    </submittedName>
</protein>
<reference evidence="1 2" key="1">
    <citation type="submission" date="2023-02" db="EMBL/GenBank/DDBJ databases">
        <title>LHISI_Scaffold_Assembly.</title>
        <authorList>
            <person name="Stuart O.P."/>
            <person name="Cleave R."/>
            <person name="Magrath M.J.L."/>
            <person name="Mikheyev A.S."/>
        </authorList>
    </citation>
    <scope>NUCLEOTIDE SEQUENCE [LARGE SCALE GENOMIC DNA]</scope>
    <source>
        <strain evidence="1">Daus_M_001</strain>
        <tissue evidence="1">Leg muscle</tissue>
    </source>
</reference>